<keyword evidence="2" id="KW-0813">Transport</keyword>
<dbReference type="Gene3D" id="3.40.190.10">
    <property type="entry name" value="Periplasmic binding protein-like II"/>
    <property type="match status" value="1"/>
</dbReference>
<dbReference type="AlphaFoldDB" id="A0A3S3RUM7"/>
<evidence type="ECO:0000256" key="3">
    <source>
        <dbReference type="ARBA" id="ARBA00022692"/>
    </source>
</evidence>
<dbReference type="InterPro" id="IPR019594">
    <property type="entry name" value="Glu/Gly-bd"/>
</dbReference>
<feature type="domain" description="Ionotropic glutamate receptor L-glutamate and glycine-binding" evidence="11">
    <location>
        <begin position="341"/>
        <end position="407"/>
    </location>
</feature>
<evidence type="ECO:0000256" key="6">
    <source>
        <dbReference type="ARBA" id="ARBA00023136"/>
    </source>
</evidence>
<dbReference type="Gene3D" id="3.40.50.2300">
    <property type="match status" value="3"/>
</dbReference>
<evidence type="ECO:0000256" key="10">
    <source>
        <dbReference type="ARBA" id="ARBA00023303"/>
    </source>
</evidence>
<name>A0A3S3RUM7_9ACAR</name>
<proteinExistence type="predicted"/>
<evidence type="ECO:0000256" key="7">
    <source>
        <dbReference type="ARBA" id="ARBA00023170"/>
    </source>
</evidence>
<comment type="subcellular location">
    <subcellularLocation>
        <location evidence="1">Membrane</location>
        <topology evidence="1">Multi-pass membrane protein</topology>
    </subcellularLocation>
</comment>
<keyword evidence="9" id="KW-1071">Ligand-gated ion channel</keyword>
<dbReference type="InterPro" id="IPR015683">
    <property type="entry name" value="Ionotropic_Glu_rcpt"/>
</dbReference>
<dbReference type="InterPro" id="IPR001828">
    <property type="entry name" value="ANF_lig-bd_rcpt"/>
</dbReference>
<feature type="non-terminal residue" evidence="12">
    <location>
        <position position="1"/>
    </location>
</feature>
<evidence type="ECO:0000256" key="8">
    <source>
        <dbReference type="ARBA" id="ARBA00023180"/>
    </source>
</evidence>
<sequence length="486" mass="55676">GLFETGDEAIELAFRYAVDRINADNAILPQSRLSTKVERLEKCDSFVASKKALIRVQEILKDPDLRDKRIVVRQFDTDEYRRVFKEVGKLGIKNIIVDVSRDHIHLVLKHAQQVDMLSEYHNYFFTTLDLQTVDLEDFQYAGTNISAFSLVDQSSKEYQEIVREWQSNSFSNPRGAGSWKNDPSDMRTEVALMYDSVKLLAKTLHDLDRSQPINVKPLSCDSEDPWQYGITLTNYMRMITVKGLTGDIKFDDNGLRTDVKLKLLELTREGLRARSKKSEILRGPQFIVSDNKKFQVGDWTLTKQVEFMKNYSKQMAQEYLQTLQNKTLTVVTNLVRIAGKPYSMFVEDWEEKGLTGNDRFEGYCIDLITEIAKSLKFKFVIKLVEDRAHGKRNEKGEWNGMIRELIDGVISQITDHIFVELMRELKHVICCYGSTRPVRKNMISDMGSQVMLPPPGNGLPFMPISGYGPGIPHGDYLPPIGKDGYS</sequence>
<keyword evidence="7 12" id="KW-0675">Receptor</keyword>
<evidence type="ECO:0000313" key="13">
    <source>
        <dbReference type="Proteomes" id="UP000285301"/>
    </source>
</evidence>
<organism evidence="12 13">
    <name type="scientific">Dinothrombium tinctorium</name>
    <dbReference type="NCBI Taxonomy" id="1965070"/>
    <lineage>
        <taxon>Eukaryota</taxon>
        <taxon>Metazoa</taxon>
        <taxon>Ecdysozoa</taxon>
        <taxon>Arthropoda</taxon>
        <taxon>Chelicerata</taxon>
        <taxon>Arachnida</taxon>
        <taxon>Acari</taxon>
        <taxon>Acariformes</taxon>
        <taxon>Trombidiformes</taxon>
        <taxon>Prostigmata</taxon>
        <taxon>Anystina</taxon>
        <taxon>Parasitengona</taxon>
        <taxon>Trombidioidea</taxon>
        <taxon>Trombidiidae</taxon>
        <taxon>Dinothrombium</taxon>
    </lineage>
</organism>
<keyword evidence="10" id="KW-0407">Ion channel</keyword>
<dbReference type="Proteomes" id="UP000285301">
    <property type="component" value="Unassembled WGS sequence"/>
</dbReference>
<dbReference type="STRING" id="1965070.A0A3S3RUM7"/>
<dbReference type="OrthoDB" id="5984008at2759"/>
<dbReference type="SUPFAM" id="SSF53822">
    <property type="entry name" value="Periplasmic binding protein-like I"/>
    <property type="match status" value="1"/>
</dbReference>
<reference evidence="12 13" key="1">
    <citation type="journal article" date="2018" name="Gigascience">
        <title>Genomes of trombidid mites reveal novel predicted allergens and laterally-transferred genes associated with secondary metabolism.</title>
        <authorList>
            <person name="Dong X."/>
            <person name="Chaisiri K."/>
            <person name="Xia D."/>
            <person name="Armstrong S.D."/>
            <person name="Fang Y."/>
            <person name="Donnelly M.J."/>
            <person name="Kadowaki T."/>
            <person name="McGarry J.W."/>
            <person name="Darby A.C."/>
            <person name="Makepeace B.L."/>
        </authorList>
    </citation>
    <scope>NUCLEOTIDE SEQUENCE [LARGE SCALE GENOMIC DNA]</scope>
    <source>
        <strain evidence="12">UoL-WK</strain>
    </source>
</reference>
<keyword evidence="3" id="KW-0812">Transmembrane</keyword>
<keyword evidence="8" id="KW-0325">Glycoprotein</keyword>
<dbReference type="Pfam" id="PF10613">
    <property type="entry name" value="Lig_chan-Glu_bd"/>
    <property type="match status" value="1"/>
</dbReference>
<comment type="caution">
    <text evidence="12">The sequence shown here is derived from an EMBL/GenBank/DDBJ whole genome shotgun (WGS) entry which is preliminary data.</text>
</comment>
<dbReference type="EMBL" id="NCKU01004225">
    <property type="protein sequence ID" value="RWS06277.1"/>
    <property type="molecule type" value="Genomic_DNA"/>
</dbReference>
<evidence type="ECO:0000313" key="12">
    <source>
        <dbReference type="EMBL" id="RWS06277.1"/>
    </source>
</evidence>
<keyword evidence="6" id="KW-0472">Membrane</keyword>
<protein>
    <submittedName>
        <fullName evidence="12">Glutamate receptor: ionotropic kainate 2-like protein 3</fullName>
    </submittedName>
</protein>
<accession>A0A3S3RUM7</accession>
<dbReference type="GO" id="GO:0015276">
    <property type="term" value="F:ligand-gated monoatomic ion channel activity"/>
    <property type="evidence" value="ECO:0007669"/>
    <property type="project" value="InterPro"/>
</dbReference>
<dbReference type="GO" id="GO:0016020">
    <property type="term" value="C:membrane"/>
    <property type="evidence" value="ECO:0007669"/>
    <property type="project" value="UniProtKB-SubCell"/>
</dbReference>
<evidence type="ECO:0000259" key="11">
    <source>
        <dbReference type="SMART" id="SM00918"/>
    </source>
</evidence>
<dbReference type="PANTHER" id="PTHR18966">
    <property type="entry name" value="IONOTROPIC GLUTAMATE RECEPTOR"/>
    <property type="match status" value="1"/>
</dbReference>
<dbReference type="Pfam" id="PF01094">
    <property type="entry name" value="ANF_receptor"/>
    <property type="match status" value="1"/>
</dbReference>
<keyword evidence="4" id="KW-1133">Transmembrane helix</keyword>
<dbReference type="FunFam" id="3.40.190.10:FF:000210">
    <property type="entry name" value="Glutamate receptor ionotropic, kainate 1"/>
    <property type="match status" value="1"/>
</dbReference>
<keyword evidence="13" id="KW-1185">Reference proteome</keyword>
<evidence type="ECO:0000256" key="1">
    <source>
        <dbReference type="ARBA" id="ARBA00004141"/>
    </source>
</evidence>
<gene>
    <name evidence="12" type="ORF">B4U79_05644</name>
</gene>
<evidence type="ECO:0000256" key="4">
    <source>
        <dbReference type="ARBA" id="ARBA00022989"/>
    </source>
</evidence>
<dbReference type="SMART" id="SM00918">
    <property type="entry name" value="Lig_chan-Glu_bd"/>
    <property type="match status" value="1"/>
</dbReference>
<evidence type="ECO:0000256" key="2">
    <source>
        <dbReference type="ARBA" id="ARBA00022448"/>
    </source>
</evidence>
<keyword evidence="5" id="KW-0406">Ion transport</keyword>
<evidence type="ECO:0000256" key="5">
    <source>
        <dbReference type="ARBA" id="ARBA00023065"/>
    </source>
</evidence>
<evidence type="ECO:0000256" key="9">
    <source>
        <dbReference type="ARBA" id="ARBA00023286"/>
    </source>
</evidence>
<dbReference type="SUPFAM" id="SSF53850">
    <property type="entry name" value="Periplasmic binding protein-like II"/>
    <property type="match status" value="1"/>
</dbReference>
<dbReference type="InterPro" id="IPR028082">
    <property type="entry name" value="Peripla_BP_I"/>
</dbReference>